<proteinExistence type="predicted"/>
<feature type="domain" description="Putative amidase" evidence="1">
    <location>
        <begin position="3"/>
        <end position="156"/>
    </location>
</feature>
<dbReference type="Pfam" id="PF12671">
    <property type="entry name" value="Amidase_6"/>
    <property type="match status" value="1"/>
</dbReference>
<dbReference type="EMBL" id="DVND01000165">
    <property type="protein sequence ID" value="HIU48991.1"/>
    <property type="molecule type" value="Genomic_DNA"/>
</dbReference>
<gene>
    <name evidence="2" type="ORF">IAB04_06470</name>
</gene>
<dbReference type="AlphaFoldDB" id="A0A9D1LVW2"/>
<protein>
    <submittedName>
        <fullName evidence="2">Amidase domain-containing protein</fullName>
    </submittedName>
</protein>
<organism evidence="2 3">
    <name type="scientific">Candidatus Avimonoglobus intestinipullorum</name>
    <dbReference type="NCBI Taxonomy" id="2840699"/>
    <lineage>
        <taxon>Bacteria</taxon>
        <taxon>Bacillati</taxon>
        <taxon>Bacillota</taxon>
        <taxon>Clostridia</taxon>
        <taxon>Eubacteriales</taxon>
        <taxon>Candidatus Avimonoglobus</taxon>
    </lineage>
</organism>
<dbReference type="PANTHER" id="PTHR40032">
    <property type="entry name" value="EXPORTED PROTEIN-RELATED"/>
    <property type="match status" value="1"/>
</dbReference>
<name>A0A9D1LVW2_9FIRM</name>
<sequence length="161" mass="18070">MLYNREKAVAYAHQWAYGRNPAFYDFSNLGGDCTNFASQVLYAGAGVMNFTPTFGWFYISLNNRAPAWTGVNELYRFLINNRGAGPQAEETGLRQIEKGDIIQLRFRGAGAFDHSPVVVDVGLRTPDTVLLAAHTNDADFRPLSTYNYNAYRCLHIYNVGE</sequence>
<dbReference type="Proteomes" id="UP000824111">
    <property type="component" value="Unassembled WGS sequence"/>
</dbReference>
<accession>A0A9D1LVW2</accession>
<reference evidence="2" key="2">
    <citation type="journal article" date="2021" name="PeerJ">
        <title>Extensive microbial diversity within the chicken gut microbiome revealed by metagenomics and culture.</title>
        <authorList>
            <person name="Gilroy R."/>
            <person name="Ravi A."/>
            <person name="Getino M."/>
            <person name="Pursley I."/>
            <person name="Horton D.L."/>
            <person name="Alikhan N.F."/>
            <person name="Baker D."/>
            <person name="Gharbi K."/>
            <person name="Hall N."/>
            <person name="Watson M."/>
            <person name="Adriaenssens E.M."/>
            <person name="Foster-Nyarko E."/>
            <person name="Jarju S."/>
            <person name="Secka A."/>
            <person name="Antonio M."/>
            <person name="Oren A."/>
            <person name="Chaudhuri R.R."/>
            <person name="La Ragione R."/>
            <person name="Hildebrand F."/>
            <person name="Pallen M.J."/>
        </authorList>
    </citation>
    <scope>NUCLEOTIDE SEQUENCE</scope>
    <source>
        <strain evidence="2">ChiSjej4B22-9803</strain>
    </source>
</reference>
<reference evidence="2" key="1">
    <citation type="submission" date="2020-10" db="EMBL/GenBank/DDBJ databases">
        <authorList>
            <person name="Gilroy R."/>
        </authorList>
    </citation>
    <scope>NUCLEOTIDE SEQUENCE</scope>
    <source>
        <strain evidence="2">ChiSjej4B22-9803</strain>
    </source>
</reference>
<dbReference type="InterPro" id="IPR024301">
    <property type="entry name" value="Amidase_6"/>
</dbReference>
<dbReference type="PANTHER" id="PTHR40032:SF1">
    <property type="entry name" value="EXPORTED PROTEIN"/>
    <property type="match status" value="1"/>
</dbReference>
<evidence type="ECO:0000313" key="3">
    <source>
        <dbReference type="Proteomes" id="UP000824111"/>
    </source>
</evidence>
<evidence type="ECO:0000313" key="2">
    <source>
        <dbReference type="EMBL" id="HIU48991.1"/>
    </source>
</evidence>
<comment type="caution">
    <text evidence="2">The sequence shown here is derived from an EMBL/GenBank/DDBJ whole genome shotgun (WGS) entry which is preliminary data.</text>
</comment>
<evidence type="ECO:0000259" key="1">
    <source>
        <dbReference type="Pfam" id="PF12671"/>
    </source>
</evidence>